<protein>
    <submittedName>
        <fullName evidence="1">Uncharacterized protein</fullName>
    </submittedName>
</protein>
<comment type="caution">
    <text evidence="1">The sequence shown here is derived from an EMBL/GenBank/DDBJ whole genome shotgun (WGS) entry which is preliminary data.</text>
</comment>
<dbReference type="EMBL" id="BPLQ01012194">
    <property type="protein sequence ID" value="GIY63530.1"/>
    <property type="molecule type" value="Genomic_DNA"/>
</dbReference>
<accession>A0AAV4V0N2</accession>
<dbReference type="Proteomes" id="UP001054837">
    <property type="component" value="Unassembled WGS sequence"/>
</dbReference>
<organism evidence="1 2">
    <name type="scientific">Caerostris darwini</name>
    <dbReference type="NCBI Taxonomy" id="1538125"/>
    <lineage>
        <taxon>Eukaryota</taxon>
        <taxon>Metazoa</taxon>
        <taxon>Ecdysozoa</taxon>
        <taxon>Arthropoda</taxon>
        <taxon>Chelicerata</taxon>
        <taxon>Arachnida</taxon>
        <taxon>Araneae</taxon>
        <taxon>Araneomorphae</taxon>
        <taxon>Entelegynae</taxon>
        <taxon>Araneoidea</taxon>
        <taxon>Araneidae</taxon>
        <taxon>Caerostris</taxon>
    </lineage>
</organism>
<sequence>MYSKVGLPIWMPVMCVRDPSNNKPHLPNFHSRKKDARLSATTSLTRQIRLSARLELTLSVTLSIGGVVHSRAGARQPDDATEKTFFLGGFDHFSGFCF</sequence>
<evidence type="ECO:0000313" key="2">
    <source>
        <dbReference type="Proteomes" id="UP001054837"/>
    </source>
</evidence>
<reference evidence="1 2" key="1">
    <citation type="submission" date="2021-06" db="EMBL/GenBank/DDBJ databases">
        <title>Caerostris darwini draft genome.</title>
        <authorList>
            <person name="Kono N."/>
            <person name="Arakawa K."/>
        </authorList>
    </citation>
    <scope>NUCLEOTIDE SEQUENCE [LARGE SCALE GENOMIC DNA]</scope>
</reference>
<proteinExistence type="predicted"/>
<name>A0AAV4V0N2_9ARAC</name>
<evidence type="ECO:0000313" key="1">
    <source>
        <dbReference type="EMBL" id="GIY63530.1"/>
    </source>
</evidence>
<gene>
    <name evidence="1" type="ORF">CDAR_442071</name>
</gene>
<keyword evidence="2" id="KW-1185">Reference proteome</keyword>
<dbReference type="AlphaFoldDB" id="A0AAV4V0N2"/>